<sequence>MPPATPLHAAHAQVAAHDAAHAPRLQQQRDHATEEVLLRTSEALGQPQRMTPPATGRIQKARNEFLVSEKTGRAVLAENDENRPNMDASVSGMDEEQLDPKQALRGKESTSCEVGSLQKGKDEKRWQLGDFDIGKPLGRGKFGNVYLAREKASKYIVALKVLFKNQLQQSQVEHQLRREIEIQSHLRHPNILRLYGYFYDTNRVYLILEYAAKGELYKELQRCKYFSERRSATYIASLARALLYCHSKHVIHRDIKPENLLMGIKGELKIADFGWSVHAPNSRRQTLCGTLDYLPPEMVEGREHDATVDVWSLGVLLFEFLFGVPPFEAAGHSETYKRILRVDLQYPAHPQVSLGAKDLITKLLIKDPKQRMPLSQVLQHPWILANAEPSGSYTS</sequence>
<reference evidence="16 17" key="1">
    <citation type="journal article" date="2014" name="Nat. Commun.">
        <title>Klebsormidium flaccidum genome reveals primary factors for plant terrestrial adaptation.</title>
        <authorList>
            <person name="Hori K."/>
            <person name="Maruyama F."/>
            <person name="Fujisawa T."/>
            <person name="Togashi T."/>
            <person name="Yamamoto N."/>
            <person name="Seo M."/>
            <person name="Sato S."/>
            <person name="Yamada T."/>
            <person name="Mori H."/>
            <person name="Tajima N."/>
            <person name="Moriyama T."/>
            <person name="Ikeuchi M."/>
            <person name="Watanabe M."/>
            <person name="Wada H."/>
            <person name="Kobayashi K."/>
            <person name="Saito M."/>
            <person name="Masuda T."/>
            <person name="Sasaki-Sekimoto Y."/>
            <person name="Mashiguchi K."/>
            <person name="Awai K."/>
            <person name="Shimojima M."/>
            <person name="Masuda S."/>
            <person name="Iwai M."/>
            <person name="Nobusawa T."/>
            <person name="Narise T."/>
            <person name="Kondo S."/>
            <person name="Saito H."/>
            <person name="Sato R."/>
            <person name="Murakawa M."/>
            <person name="Ihara Y."/>
            <person name="Oshima-Yamada Y."/>
            <person name="Ohtaka K."/>
            <person name="Satoh M."/>
            <person name="Sonobe K."/>
            <person name="Ishii M."/>
            <person name="Ohtani R."/>
            <person name="Kanamori-Sato M."/>
            <person name="Honoki R."/>
            <person name="Miyazaki D."/>
            <person name="Mochizuki H."/>
            <person name="Umetsu J."/>
            <person name="Higashi K."/>
            <person name="Shibata D."/>
            <person name="Kamiya Y."/>
            <person name="Sato N."/>
            <person name="Nakamura Y."/>
            <person name="Tabata S."/>
            <person name="Ida S."/>
            <person name="Kurokawa K."/>
            <person name="Ohta H."/>
        </authorList>
    </citation>
    <scope>NUCLEOTIDE SEQUENCE [LARGE SCALE GENOMIC DNA]</scope>
    <source>
        <strain evidence="16 17">NIES-2285</strain>
    </source>
</reference>
<dbReference type="GO" id="GO:0005634">
    <property type="term" value="C:nucleus"/>
    <property type="evidence" value="ECO:0000318"/>
    <property type="project" value="GO_Central"/>
</dbReference>
<evidence type="ECO:0000256" key="14">
    <source>
        <dbReference type="SAM" id="MobiDB-lite"/>
    </source>
</evidence>
<evidence type="ECO:0000313" key="17">
    <source>
        <dbReference type="Proteomes" id="UP000054558"/>
    </source>
</evidence>
<dbReference type="GO" id="GO:0032133">
    <property type="term" value="C:chromosome passenger complex"/>
    <property type="evidence" value="ECO:0000318"/>
    <property type="project" value="GO_Central"/>
</dbReference>
<evidence type="ECO:0000256" key="12">
    <source>
        <dbReference type="RuleBase" id="RU000304"/>
    </source>
</evidence>
<dbReference type="InterPro" id="IPR017441">
    <property type="entry name" value="Protein_kinase_ATP_BS"/>
</dbReference>
<keyword evidence="1 12" id="KW-0723">Serine/threonine-protein kinase</keyword>
<feature type="active site" description="Proton acceptor" evidence="8">
    <location>
        <position position="254"/>
    </location>
</feature>
<evidence type="ECO:0000313" key="16">
    <source>
        <dbReference type="EMBL" id="GAQ87373.1"/>
    </source>
</evidence>
<comment type="similarity">
    <text evidence="13">Belongs to the protein kinase superfamily. Ser/Thr protein kinase family. Aurora subfamily.</text>
</comment>
<dbReference type="Pfam" id="PF00069">
    <property type="entry name" value="Pkinase"/>
    <property type="match status" value="1"/>
</dbReference>
<evidence type="ECO:0000256" key="8">
    <source>
        <dbReference type="PIRSR" id="PIRSR630616-1"/>
    </source>
</evidence>
<dbReference type="STRING" id="105231.A0A1Y1I9Y1"/>
<dbReference type="PROSITE" id="PS50011">
    <property type="entry name" value="PROTEIN_KINASE_DOM"/>
    <property type="match status" value="1"/>
</dbReference>
<evidence type="ECO:0000256" key="7">
    <source>
        <dbReference type="ARBA" id="ARBA00048679"/>
    </source>
</evidence>
<evidence type="ECO:0000256" key="10">
    <source>
        <dbReference type="PIRSR" id="PIRSR630616-3"/>
    </source>
</evidence>
<dbReference type="SUPFAM" id="SSF56112">
    <property type="entry name" value="Protein kinase-like (PK-like)"/>
    <property type="match status" value="1"/>
</dbReference>
<evidence type="ECO:0000256" key="9">
    <source>
        <dbReference type="PIRSR" id="PIRSR630616-2"/>
    </source>
</evidence>
<evidence type="ECO:0000256" key="2">
    <source>
        <dbReference type="ARBA" id="ARBA00022679"/>
    </source>
</evidence>
<dbReference type="GO" id="GO:0005876">
    <property type="term" value="C:spindle microtubule"/>
    <property type="evidence" value="ECO:0000318"/>
    <property type="project" value="GO_Central"/>
</dbReference>
<dbReference type="FunFam" id="3.30.200.20:FF:000042">
    <property type="entry name" value="Aurora kinase A"/>
    <property type="match status" value="1"/>
</dbReference>
<dbReference type="CDD" id="cd14007">
    <property type="entry name" value="STKc_Aurora"/>
    <property type="match status" value="1"/>
</dbReference>
<dbReference type="PROSITE" id="PS00107">
    <property type="entry name" value="PROTEIN_KINASE_ATP"/>
    <property type="match status" value="1"/>
</dbReference>
<protein>
    <recommendedName>
        <fullName evidence="13">Aurora kinase</fullName>
        <ecNumber evidence="13">2.7.11.1</ecNumber>
    </recommendedName>
</protein>
<dbReference type="InterPro" id="IPR000719">
    <property type="entry name" value="Prot_kinase_dom"/>
</dbReference>
<dbReference type="FunFam" id="1.10.510.10:FF:000235">
    <property type="entry name" value="Serine/threonine-protein kinase ark1"/>
    <property type="match status" value="1"/>
</dbReference>
<dbReference type="Gene3D" id="1.10.510.10">
    <property type="entry name" value="Transferase(Phosphotransferase) domain 1"/>
    <property type="match status" value="1"/>
</dbReference>
<feature type="binding site" evidence="9">
    <location>
        <begin position="209"/>
        <end position="211"/>
    </location>
    <ligand>
        <name>ATP</name>
        <dbReference type="ChEBI" id="CHEBI:30616"/>
    </ligand>
</feature>
<evidence type="ECO:0000256" key="13">
    <source>
        <dbReference type="RuleBase" id="RU367134"/>
    </source>
</evidence>
<evidence type="ECO:0000256" key="1">
    <source>
        <dbReference type="ARBA" id="ARBA00022527"/>
    </source>
</evidence>
<comment type="catalytic activity">
    <reaction evidence="7 13">
        <text>L-seryl-[protein] + ATP = O-phospho-L-seryl-[protein] + ADP + H(+)</text>
        <dbReference type="Rhea" id="RHEA:17989"/>
        <dbReference type="Rhea" id="RHEA-COMP:9863"/>
        <dbReference type="Rhea" id="RHEA-COMP:11604"/>
        <dbReference type="ChEBI" id="CHEBI:15378"/>
        <dbReference type="ChEBI" id="CHEBI:29999"/>
        <dbReference type="ChEBI" id="CHEBI:30616"/>
        <dbReference type="ChEBI" id="CHEBI:83421"/>
        <dbReference type="ChEBI" id="CHEBI:456216"/>
        <dbReference type="EC" id="2.7.11.1"/>
    </reaction>
</comment>
<evidence type="ECO:0000256" key="5">
    <source>
        <dbReference type="ARBA" id="ARBA00022840"/>
    </source>
</evidence>
<dbReference type="GO" id="GO:0051233">
    <property type="term" value="C:spindle midzone"/>
    <property type="evidence" value="ECO:0000318"/>
    <property type="project" value="GO_Central"/>
</dbReference>
<dbReference type="PANTHER" id="PTHR24350">
    <property type="entry name" value="SERINE/THREONINE-PROTEIN KINASE IAL-RELATED"/>
    <property type="match status" value="1"/>
</dbReference>
<feature type="cross-link" description="Glycyl lysine isopeptide (Lys-Gly) (interchain with G-Cter in SUMO2)" evidence="10">
    <location>
        <position position="256"/>
    </location>
</feature>
<dbReference type="OMA" id="ESRFPEW"/>
<dbReference type="SMART" id="SM00220">
    <property type="entry name" value="S_TKc"/>
    <property type="match status" value="1"/>
</dbReference>
<organism evidence="16 17">
    <name type="scientific">Klebsormidium nitens</name>
    <name type="common">Green alga</name>
    <name type="synonym">Ulothrix nitens</name>
    <dbReference type="NCBI Taxonomy" id="105231"/>
    <lineage>
        <taxon>Eukaryota</taxon>
        <taxon>Viridiplantae</taxon>
        <taxon>Streptophyta</taxon>
        <taxon>Klebsormidiophyceae</taxon>
        <taxon>Klebsormidiales</taxon>
        <taxon>Klebsormidiaceae</taxon>
        <taxon>Klebsormidium</taxon>
    </lineage>
</organism>
<keyword evidence="5 9" id="KW-0067">ATP-binding</keyword>
<feature type="region of interest" description="Disordered" evidence="14">
    <location>
        <begin position="80"/>
        <end position="117"/>
    </location>
</feature>
<dbReference type="EC" id="2.7.11.1" evidence="13"/>
<name>A0A1Y1I9Y1_KLENI</name>
<evidence type="ECO:0000256" key="4">
    <source>
        <dbReference type="ARBA" id="ARBA00022777"/>
    </source>
</evidence>
<gene>
    <name evidence="16" type="ORF">KFL_003480170</name>
</gene>
<evidence type="ECO:0000256" key="3">
    <source>
        <dbReference type="ARBA" id="ARBA00022741"/>
    </source>
</evidence>
<feature type="domain" description="Protein kinase" evidence="15">
    <location>
        <begin position="131"/>
        <end position="383"/>
    </location>
</feature>
<feature type="binding site" evidence="9">
    <location>
        <position position="141"/>
    </location>
    <ligand>
        <name>ATP</name>
        <dbReference type="ChEBI" id="CHEBI:30616"/>
    </ligand>
</feature>
<dbReference type="Gene3D" id="3.30.200.20">
    <property type="entry name" value="Phosphorylase Kinase, domain 1"/>
    <property type="match status" value="1"/>
</dbReference>
<feature type="binding site" evidence="9">
    <location>
        <begin position="258"/>
        <end position="259"/>
    </location>
    <ligand>
        <name>ATP</name>
        <dbReference type="ChEBI" id="CHEBI:30616"/>
    </ligand>
</feature>
<keyword evidence="4 13" id="KW-0418">Kinase</keyword>
<dbReference type="InterPro" id="IPR008271">
    <property type="entry name" value="Ser/Thr_kinase_AS"/>
</dbReference>
<accession>A0A1Y1I9Y1</accession>
<dbReference type="PROSITE" id="PS00108">
    <property type="entry name" value="PROTEIN_KINASE_ST"/>
    <property type="match status" value="1"/>
</dbReference>
<dbReference type="OrthoDB" id="377346at2759"/>
<keyword evidence="2 13" id="KW-0808">Transferase</keyword>
<dbReference type="GO" id="GO:0007052">
    <property type="term" value="P:mitotic spindle organization"/>
    <property type="evidence" value="ECO:0000318"/>
    <property type="project" value="GO_Central"/>
</dbReference>
<comment type="catalytic activity">
    <reaction evidence="6 13">
        <text>L-threonyl-[protein] + ATP = O-phospho-L-threonyl-[protein] + ADP + H(+)</text>
        <dbReference type="Rhea" id="RHEA:46608"/>
        <dbReference type="Rhea" id="RHEA-COMP:11060"/>
        <dbReference type="Rhea" id="RHEA-COMP:11605"/>
        <dbReference type="ChEBI" id="CHEBI:15378"/>
        <dbReference type="ChEBI" id="CHEBI:30013"/>
        <dbReference type="ChEBI" id="CHEBI:30616"/>
        <dbReference type="ChEBI" id="CHEBI:61977"/>
        <dbReference type="ChEBI" id="CHEBI:456216"/>
        <dbReference type="EC" id="2.7.11.1"/>
    </reaction>
</comment>
<keyword evidence="17" id="KW-1185">Reference proteome</keyword>
<evidence type="ECO:0000259" key="15">
    <source>
        <dbReference type="PROSITE" id="PS50011"/>
    </source>
</evidence>
<dbReference type="AlphaFoldDB" id="A0A1Y1I9Y1"/>
<dbReference type="GO" id="GO:0005524">
    <property type="term" value="F:ATP binding"/>
    <property type="evidence" value="ECO:0007669"/>
    <property type="project" value="UniProtKB-UniRule"/>
</dbReference>
<feature type="binding site" evidence="9">
    <location>
        <position position="272"/>
    </location>
    <ligand>
        <name>ATP</name>
        <dbReference type="ChEBI" id="CHEBI:30616"/>
    </ligand>
</feature>
<evidence type="ECO:0000256" key="6">
    <source>
        <dbReference type="ARBA" id="ARBA00047899"/>
    </source>
</evidence>
<feature type="binding site" evidence="9 11">
    <location>
        <position position="160"/>
    </location>
    <ligand>
        <name>ATP</name>
        <dbReference type="ChEBI" id="CHEBI:30616"/>
    </ligand>
</feature>
<dbReference type="GO" id="GO:0004674">
    <property type="term" value="F:protein serine/threonine kinase activity"/>
    <property type="evidence" value="ECO:0007669"/>
    <property type="project" value="UniProtKB-KW"/>
</dbReference>
<dbReference type="InterPro" id="IPR030616">
    <property type="entry name" value="Aur-like"/>
</dbReference>
<evidence type="ECO:0000256" key="11">
    <source>
        <dbReference type="PROSITE-ProRule" id="PRU10141"/>
    </source>
</evidence>
<keyword evidence="3 9" id="KW-0547">Nucleotide-binding</keyword>
<dbReference type="Proteomes" id="UP000054558">
    <property type="component" value="Unassembled WGS sequence"/>
</dbReference>
<dbReference type="GO" id="GO:0032465">
    <property type="term" value="P:regulation of cytokinesis"/>
    <property type="evidence" value="ECO:0000318"/>
    <property type="project" value="GO_Central"/>
</dbReference>
<dbReference type="InterPro" id="IPR011009">
    <property type="entry name" value="Kinase-like_dom_sf"/>
</dbReference>
<proteinExistence type="inferred from homology"/>
<dbReference type="EMBL" id="DF237297">
    <property type="protein sequence ID" value="GAQ87373.1"/>
    <property type="molecule type" value="Genomic_DNA"/>
</dbReference>